<protein>
    <submittedName>
        <fullName evidence="1">Uncharacterized protein</fullName>
    </submittedName>
</protein>
<dbReference type="EMBL" id="ML208269">
    <property type="protein sequence ID" value="TFK74323.1"/>
    <property type="molecule type" value="Genomic_DNA"/>
</dbReference>
<gene>
    <name evidence="1" type="ORF">BDN72DRAFT_744001</name>
</gene>
<accession>A0ACD3B897</accession>
<feature type="non-terminal residue" evidence="1">
    <location>
        <position position="1"/>
    </location>
</feature>
<sequence length="358" mass="41769">ALHQTEFLWRDQYEWLETKGYKLRPRYQPGWEPDIPTTQLSLSLNQDFFPTTRVAIVDATRIKDGKRVLLKRISKTDHPHEIEITRALNTVPLASDSRNHTVHLEELLDPPGDTDVTIAVFPFLQQLVALRFDTVGEIIDFIRQIFTGLQFMHQNHIAHRDIDVNNIMMNGDELFPEGWNHNFPELTPDGEARAKAFTRTQKPPRYYLIDFGLSRQYDASETNPLEPPIFGGDKTVPEFQTDEETFNPFHTDIYYIGNTIREYIIEGTELEFKGHSGMDFLKPLINDMVQDDPAKRPTMDEVVIRFEEICKKQGSWKLRSRPAPRRKENVFKAIPHQLGHWKRRVGYILRRVPPVPSR</sequence>
<evidence type="ECO:0000313" key="1">
    <source>
        <dbReference type="EMBL" id="TFK74323.1"/>
    </source>
</evidence>
<dbReference type="Proteomes" id="UP000308600">
    <property type="component" value="Unassembled WGS sequence"/>
</dbReference>
<feature type="non-terminal residue" evidence="1">
    <location>
        <position position="358"/>
    </location>
</feature>
<organism evidence="1 2">
    <name type="scientific">Pluteus cervinus</name>
    <dbReference type="NCBI Taxonomy" id="181527"/>
    <lineage>
        <taxon>Eukaryota</taxon>
        <taxon>Fungi</taxon>
        <taxon>Dikarya</taxon>
        <taxon>Basidiomycota</taxon>
        <taxon>Agaricomycotina</taxon>
        <taxon>Agaricomycetes</taxon>
        <taxon>Agaricomycetidae</taxon>
        <taxon>Agaricales</taxon>
        <taxon>Pluteineae</taxon>
        <taxon>Pluteaceae</taxon>
        <taxon>Pluteus</taxon>
    </lineage>
</organism>
<reference evidence="1 2" key="1">
    <citation type="journal article" date="2019" name="Nat. Ecol. Evol.">
        <title>Megaphylogeny resolves global patterns of mushroom evolution.</title>
        <authorList>
            <person name="Varga T."/>
            <person name="Krizsan K."/>
            <person name="Foldi C."/>
            <person name="Dima B."/>
            <person name="Sanchez-Garcia M."/>
            <person name="Sanchez-Ramirez S."/>
            <person name="Szollosi G.J."/>
            <person name="Szarkandi J.G."/>
            <person name="Papp V."/>
            <person name="Albert L."/>
            <person name="Andreopoulos W."/>
            <person name="Angelini C."/>
            <person name="Antonin V."/>
            <person name="Barry K.W."/>
            <person name="Bougher N.L."/>
            <person name="Buchanan P."/>
            <person name="Buyck B."/>
            <person name="Bense V."/>
            <person name="Catcheside P."/>
            <person name="Chovatia M."/>
            <person name="Cooper J."/>
            <person name="Damon W."/>
            <person name="Desjardin D."/>
            <person name="Finy P."/>
            <person name="Geml J."/>
            <person name="Haridas S."/>
            <person name="Hughes K."/>
            <person name="Justo A."/>
            <person name="Karasinski D."/>
            <person name="Kautmanova I."/>
            <person name="Kiss B."/>
            <person name="Kocsube S."/>
            <person name="Kotiranta H."/>
            <person name="LaButti K.M."/>
            <person name="Lechner B.E."/>
            <person name="Liimatainen K."/>
            <person name="Lipzen A."/>
            <person name="Lukacs Z."/>
            <person name="Mihaltcheva S."/>
            <person name="Morgado L.N."/>
            <person name="Niskanen T."/>
            <person name="Noordeloos M.E."/>
            <person name="Ohm R.A."/>
            <person name="Ortiz-Santana B."/>
            <person name="Ovrebo C."/>
            <person name="Racz N."/>
            <person name="Riley R."/>
            <person name="Savchenko A."/>
            <person name="Shiryaev A."/>
            <person name="Soop K."/>
            <person name="Spirin V."/>
            <person name="Szebenyi C."/>
            <person name="Tomsovsky M."/>
            <person name="Tulloss R.E."/>
            <person name="Uehling J."/>
            <person name="Grigoriev I.V."/>
            <person name="Vagvolgyi C."/>
            <person name="Papp T."/>
            <person name="Martin F.M."/>
            <person name="Miettinen O."/>
            <person name="Hibbett D.S."/>
            <person name="Nagy L.G."/>
        </authorList>
    </citation>
    <scope>NUCLEOTIDE SEQUENCE [LARGE SCALE GENOMIC DNA]</scope>
    <source>
        <strain evidence="1 2">NL-1719</strain>
    </source>
</reference>
<name>A0ACD3B897_9AGAR</name>
<evidence type="ECO:0000313" key="2">
    <source>
        <dbReference type="Proteomes" id="UP000308600"/>
    </source>
</evidence>
<proteinExistence type="predicted"/>
<keyword evidence="2" id="KW-1185">Reference proteome</keyword>